<comment type="similarity">
    <text evidence="1">Belongs to the UPF0065 (bug) family.</text>
</comment>
<evidence type="ECO:0000256" key="1">
    <source>
        <dbReference type="ARBA" id="ARBA00006987"/>
    </source>
</evidence>
<evidence type="ECO:0000313" key="3">
    <source>
        <dbReference type="Proteomes" id="UP000092544"/>
    </source>
</evidence>
<dbReference type="PANTHER" id="PTHR42928">
    <property type="entry name" value="TRICARBOXYLATE-BINDING PROTEIN"/>
    <property type="match status" value="1"/>
</dbReference>
<dbReference type="PANTHER" id="PTHR42928:SF5">
    <property type="entry name" value="BLR1237 PROTEIN"/>
    <property type="match status" value="1"/>
</dbReference>
<dbReference type="Gene3D" id="3.40.190.150">
    <property type="entry name" value="Bordetella uptake gene, domain 1"/>
    <property type="match status" value="1"/>
</dbReference>
<dbReference type="Gene3D" id="3.40.190.10">
    <property type="entry name" value="Periplasmic binding protein-like II"/>
    <property type="match status" value="1"/>
</dbReference>
<dbReference type="OrthoDB" id="9780943at2"/>
<dbReference type="AlphaFoldDB" id="A0A1A8TTS6"/>
<dbReference type="Proteomes" id="UP000092544">
    <property type="component" value="Unassembled WGS sequence"/>
</dbReference>
<dbReference type="CDD" id="cd07012">
    <property type="entry name" value="PBP2_Bug_TTT"/>
    <property type="match status" value="1"/>
</dbReference>
<dbReference type="InterPro" id="IPR005064">
    <property type="entry name" value="BUG"/>
</dbReference>
<organism evidence="2 3">
    <name type="scientific">Marinomonas spartinae</name>
    <dbReference type="NCBI Taxonomy" id="1792290"/>
    <lineage>
        <taxon>Bacteria</taxon>
        <taxon>Pseudomonadati</taxon>
        <taxon>Pseudomonadota</taxon>
        <taxon>Gammaproteobacteria</taxon>
        <taxon>Oceanospirillales</taxon>
        <taxon>Oceanospirillaceae</taxon>
        <taxon>Marinomonas</taxon>
    </lineage>
</organism>
<accession>A0A1A8TTS6</accession>
<protein>
    <submittedName>
        <fullName evidence="2">Tripartite tricarboxylate transporter family receptor</fullName>
    </submittedName>
</protein>
<dbReference type="Pfam" id="PF03401">
    <property type="entry name" value="TctC"/>
    <property type="match status" value="1"/>
</dbReference>
<proteinExistence type="inferred from homology"/>
<dbReference type="EMBL" id="FLOB01000013">
    <property type="protein sequence ID" value="SBS36483.1"/>
    <property type="molecule type" value="Genomic_DNA"/>
</dbReference>
<gene>
    <name evidence="2" type="ORF">MSP8886_03709</name>
</gene>
<dbReference type="InterPro" id="IPR042100">
    <property type="entry name" value="Bug_dom1"/>
</dbReference>
<dbReference type="RefSeq" id="WP_067019486.1">
    <property type="nucleotide sequence ID" value="NZ_FLOB01000013.1"/>
</dbReference>
<keyword evidence="2" id="KW-0675">Receptor</keyword>
<sequence length="300" mass="32184">MASAEDYPQKPIEIIVGYSAGGGTDVMARTIASHLEPFLGKGASVIVKNYPGAGGQIGFTKVATADPDGYTLGTMNLPAALALTYDRVAHYNEKSFTWLANFVSDPNTLVVRKDSGITSVKQLIKVAKDKHGTMTVGLSSLGGNDHFSAIQFENAAHVKLIHVPFKGGAMARTSIIGGHVDMGTMSFSQVVGFQDQLRILAVLSDKRLPQAPNIPTAKELGLNIVMGSYRGLVAPANLPEAIRVKLQKALDKMAKAPSFRKDMAERGTPLVYSSGQAYENLATQQNKIAGQIWKDTPWKK</sequence>
<dbReference type="STRING" id="1792290.MSP8886_03709"/>
<name>A0A1A8TTS6_9GAMM</name>
<reference evidence="2 3" key="1">
    <citation type="submission" date="2016-06" db="EMBL/GenBank/DDBJ databases">
        <authorList>
            <person name="Kjaerup R.B."/>
            <person name="Dalgaard T.S."/>
            <person name="Juul-Madsen H.R."/>
        </authorList>
    </citation>
    <scope>NUCLEOTIDE SEQUENCE [LARGE SCALE GENOMIC DNA]</scope>
    <source>
        <strain evidence="2 3">CECT 8886</strain>
    </source>
</reference>
<keyword evidence="3" id="KW-1185">Reference proteome</keyword>
<evidence type="ECO:0000313" key="2">
    <source>
        <dbReference type="EMBL" id="SBS36483.1"/>
    </source>
</evidence>
<dbReference type="PIRSF" id="PIRSF017082">
    <property type="entry name" value="YflP"/>
    <property type="match status" value="1"/>
</dbReference>
<dbReference type="SUPFAM" id="SSF53850">
    <property type="entry name" value="Periplasmic binding protein-like II"/>
    <property type="match status" value="1"/>
</dbReference>